<proteinExistence type="predicted"/>
<feature type="transmembrane region" description="Helical" evidence="6">
    <location>
        <begin position="78"/>
        <end position="96"/>
    </location>
</feature>
<dbReference type="Proteomes" id="UP000236919">
    <property type="component" value="Unassembled WGS sequence"/>
</dbReference>
<keyword evidence="5" id="KW-0418">Kinase</keyword>
<keyword evidence="6" id="KW-0472">Membrane</keyword>
<feature type="transmembrane region" description="Helical" evidence="6">
    <location>
        <begin position="50"/>
        <end position="71"/>
    </location>
</feature>
<dbReference type="Pfam" id="PF08447">
    <property type="entry name" value="PAS_3"/>
    <property type="match status" value="5"/>
</dbReference>
<dbReference type="Pfam" id="PF00512">
    <property type="entry name" value="HisKA"/>
    <property type="match status" value="1"/>
</dbReference>
<dbReference type="Pfam" id="PF02518">
    <property type="entry name" value="HATPase_c"/>
    <property type="match status" value="1"/>
</dbReference>
<evidence type="ECO:0000259" key="8">
    <source>
        <dbReference type="PROSITE" id="PS50112"/>
    </source>
</evidence>
<dbReference type="PROSITE" id="PS50113">
    <property type="entry name" value="PAC"/>
    <property type="match status" value="4"/>
</dbReference>
<dbReference type="PRINTS" id="PR00344">
    <property type="entry name" value="BCTRLSENSOR"/>
</dbReference>
<keyword evidence="11" id="KW-1185">Reference proteome</keyword>
<comment type="catalytic activity">
    <reaction evidence="1">
        <text>ATP + protein L-histidine = ADP + protein N-phospho-L-histidine.</text>
        <dbReference type="EC" id="2.7.13.3"/>
    </reaction>
</comment>
<feature type="domain" description="PAS" evidence="8">
    <location>
        <begin position="474"/>
        <end position="551"/>
    </location>
</feature>
<gene>
    <name evidence="10" type="ORF">CYD53_105360</name>
</gene>
<evidence type="ECO:0000313" key="10">
    <source>
        <dbReference type="EMBL" id="POR52695.1"/>
    </source>
</evidence>
<dbReference type="InterPro" id="IPR003594">
    <property type="entry name" value="HATPase_dom"/>
</dbReference>
<dbReference type="SMART" id="SM00387">
    <property type="entry name" value="HATPase_c"/>
    <property type="match status" value="1"/>
</dbReference>
<accession>A0A2S4MDL3</accession>
<dbReference type="InterPro" id="IPR013655">
    <property type="entry name" value="PAS_fold_3"/>
</dbReference>
<dbReference type="InterPro" id="IPR004358">
    <property type="entry name" value="Sig_transdc_His_kin-like_C"/>
</dbReference>
<dbReference type="InterPro" id="IPR000014">
    <property type="entry name" value="PAS"/>
</dbReference>
<evidence type="ECO:0000259" key="7">
    <source>
        <dbReference type="PROSITE" id="PS50109"/>
    </source>
</evidence>
<dbReference type="InterPro" id="IPR003661">
    <property type="entry name" value="HisK_dim/P_dom"/>
</dbReference>
<evidence type="ECO:0000256" key="5">
    <source>
        <dbReference type="ARBA" id="ARBA00022777"/>
    </source>
</evidence>
<dbReference type="Gene3D" id="1.10.287.130">
    <property type="match status" value="1"/>
</dbReference>
<dbReference type="InterPro" id="IPR001610">
    <property type="entry name" value="PAC"/>
</dbReference>
<reference evidence="10 11" key="1">
    <citation type="submission" date="2018-01" db="EMBL/GenBank/DDBJ databases">
        <title>Genomic Encyclopedia of Type Strains, Phase III (KMG-III): the genomes of soil and plant-associated and newly described type strains.</title>
        <authorList>
            <person name="Whitman W."/>
        </authorList>
    </citation>
    <scope>NUCLEOTIDE SEQUENCE [LARGE SCALE GENOMIC DNA]</scope>
    <source>
        <strain evidence="10 11">1131</strain>
    </source>
</reference>
<feature type="domain" description="PAC" evidence="9">
    <location>
        <begin position="419"/>
        <end position="473"/>
    </location>
</feature>
<feature type="domain" description="Histidine kinase" evidence="7">
    <location>
        <begin position="759"/>
        <end position="970"/>
    </location>
</feature>
<dbReference type="InterPro" id="IPR005467">
    <property type="entry name" value="His_kinase_dom"/>
</dbReference>
<evidence type="ECO:0000256" key="3">
    <source>
        <dbReference type="ARBA" id="ARBA00022553"/>
    </source>
</evidence>
<keyword evidence="6" id="KW-0812">Transmembrane</keyword>
<dbReference type="SUPFAM" id="SSF47384">
    <property type="entry name" value="Homodimeric domain of signal transducing histidine kinase"/>
    <property type="match status" value="1"/>
</dbReference>
<dbReference type="SMART" id="SM00091">
    <property type="entry name" value="PAS"/>
    <property type="match status" value="3"/>
</dbReference>
<dbReference type="Gene3D" id="3.30.450.20">
    <property type="entry name" value="PAS domain"/>
    <property type="match status" value="5"/>
</dbReference>
<dbReference type="CDD" id="cd00130">
    <property type="entry name" value="PAS"/>
    <property type="match status" value="4"/>
</dbReference>
<dbReference type="EC" id="2.7.13.3" evidence="2"/>
<dbReference type="InterPro" id="IPR000700">
    <property type="entry name" value="PAS-assoc_C"/>
</dbReference>
<feature type="domain" description="PAC" evidence="9">
    <location>
        <begin position="291"/>
        <end position="343"/>
    </location>
</feature>
<dbReference type="Gene3D" id="3.30.565.10">
    <property type="entry name" value="Histidine kinase-like ATPase, C-terminal domain"/>
    <property type="match status" value="1"/>
</dbReference>
<evidence type="ECO:0000313" key="11">
    <source>
        <dbReference type="Proteomes" id="UP000236919"/>
    </source>
</evidence>
<comment type="caution">
    <text evidence="10">The sequence shown here is derived from an EMBL/GenBank/DDBJ whole genome shotgun (WGS) entry which is preliminary data.</text>
</comment>
<dbReference type="PROSITE" id="PS50109">
    <property type="entry name" value="HIS_KIN"/>
    <property type="match status" value="1"/>
</dbReference>
<dbReference type="SUPFAM" id="SSF55785">
    <property type="entry name" value="PYP-like sensor domain (PAS domain)"/>
    <property type="match status" value="5"/>
</dbReference>
<evidence type="ECO:0000256" key="4">
    <source>
        <dbReference type="ARBA" id="ARBA00022679"/>
    </source>
</evidence>
<evidence type="ECO:0000256" key="2">
    <source>
        <dbReference type="ARBA" id="ARBA00012438"/>
    </source>
</evidence>
<dbReference type="NCBIfam" id="TIGR00229">
    <property type="entry name" value="sensory_box"/>
    <property type="match status" value="4"/>
</dbReference>
<dbReference type="InterPro" id="IPR052162">
    <property type="entry name" value="Sensor_kinase/Photoreceptor"/>
</dbReference>
<evidence type="ECO:0000256" key="6">
    <source>
        <dbReference type="SAM" id="Phobius"/>
    </source>
</evidence>
<dbReference type="InterPro" id="IPR035965">
    <property type="entry name" value="PAS-like_dom_sf"/>
</dbReference>
<feature type="domain" description="PAS" evidence="8">
    <location>
        <begin position="344"/>
        <end position="418"/>
    </location>
</feature>
<evidence type="ECO:0000259" key="9">
    <source>
        <dbReference type="PROSITE" id="PS50113"/>
    </source>
</evidence>
<protein>
    <recommendedName>
        <fullName evidence="2">histidine kinase</fullName>
        <ecNumber evidence="2">2.7.13.3</ecNumber>
    </recommendedName>
</protein>
<feature type="domain" description="PAS" evidence="8">
    <location>
        <begin position="607"/>
        <end position="684"/>
    </location>
</feature>
<dbReference type="PANTHER" id="PTHR43304">
    <property type="entry name" value="PHYTOCHROME-LIKE PROTEIN CPH1"/>
    <property type="match status" value="1"/>
</dbReference>
<dbReference type="PROSITE" id="PS51257">
    <property type="entry name" value="PROKAR_LIPOPROTEIN"/>
    <property type="match status" value="1"/>
</dbReference>
<keyword evidence="3" id="KW-0597">Phosphoprotein</keyword>
<dbReference type="PANTHER" id="PTHR43304:SF1">
    <property type="entry name" value="PAC DOMAIN-CONTAINING PROTEIN"/>
    <property type="match status" value="1"/>
</dbReference>
<keyword evidence="4" id="KW-0808">Transferase</keyword>
<dbReference type="AlphaFoldDB" id="A0A2S4MDL3"/>
<dbReference type="GO" id="GO:0000155">
    <property type="term" value="F:phosphorelay sensor kinase activity"/>
    <property type="evidence" value="ECO:0007669"/>
    <property type="project" value="InterPro"/>
</dbReference>
<feature type="domain" description="PAC" evidence="9">
    <location>
        <begin position="554"/>
        <end position="606"/>
    </location>
</feature>
<dbReference type="PROSITE" id="PS50112">
    <property type="entry name" value="PAS"/>
    <property type="match status" value="3"/>
</dbReference>
<sequence length="976" mass="108712">MIAALHRTPPALMLVTLAIGLAACWSAGSPFGILAPIGALFLYARGYWLLSLWGGLLIALAGTVLAAMLYPGTIRDEALSLGALVAVAGCIGLLLVPDPLRRGSRLAALHRRAARQPDGLGGYADRALDGAVHPDDRPAIAQAAAYAFWTGVPQVTSYRQREPDGSYRWTELRAEPGYGVSVDVDAMVSRPCDRWTVAESLGATVAAVKAAKVIESLHGKAWAFDAMGKFTYVTPAAQVAIDMALEDLNRRLGDREFIDGGEAGWMRGVHPDDVDKAASTLRHCLKTGEPWNIEYRMLRATGHYVWHRISARPTRDDEGRITGWFGTSIDIDVYKKTEAALRAREQHLEQLIDTVPAMIWSMTEKGHPAYLNKRIMEVTGATRETIMAPDGSLSLKKMIHPNFLDLAEQTFAKSVATGAPYNIKYLQRRADGAYRWTETRAEALRDETGKIVRWYGVSVDIHDLIVTQTELHLRKQELTRLVDLVPSHIWRLTPAGEPNFFNRRFIDFLGLDESDLETSRTERYAAALNAAIHPDDAVRLWAELKHCLLTGLPFSMRYRLRRHDGVYRWMDGRAEPLRDEDGSIIQWHGLSHDIDDQLRGEEALRESERSLRQLVETLPALIYCAAPNGEPIYRSEKLREFLGFGLGDKDEDGRTRLAGTLEAIIHPDDLPDVKEKYGLSLATGSPYAMKHRLRRADGVFRWVETRTAAMRNGEGEIVQWNGISFEIEDQVRAQEALTLTQERLARAAQAASLAELSASIAHEVNQPLAAVVANSHACQRWLTLDPPNLERAQKTVERIIRDANSAAAVVGRVRALFRQTVEARSLCRLDAILHEARDLMLEEASRRRIRIEIDIEAGLPPLALDRIQIQQVLVNLIRNGLEAMEPTQHRALHIRCARTGDLLRTEVRDTGVGIDVPDKVFEPFFSTKSNGMGMGLAISRTIIESHGGRLWAENNQPSGATFVFTLPVETKADHDR</sequence>
<dbReference type="SMART" id="SM00388">
    <property type="entry name" value="HisKA"/>
    <property type="match status" value="1"/>
</dbReference>
<keyword evidence="6" id="KW-1133">Transmembrane helix</keyword>
<dbReference type="FunFam" id="3.30.450.20:FF:000099">
    <property type="entry name" value="Sensory box sensor histidine kinase"/>
    <property type="match status" value="1"/>
</dbReference>
<dbReference type="CDD" id="cd00082">
    <property type="entry name" value="HisKA"/>
    <property type="match status" value="1"/>
</dbReference>
<feature type="domain" description="PAC" evidence="9">
    <location>
        <begin position="687"/>
        <end position="739"/>
    </location>
</feature>
<name>A0A2S4MDL3_9HYPH</name>
<dbReference type="SMART" id="SM00086">
    <property type="entry name" value="PAC"/>
    <property type="match status" value="5"/>
</dbReference>
<dbReference type="InterPro" id="IPR036890">
    <property type="entry name" value="HATPase_C_sf"/>
</dbReference>
<dbReference type="OrthoDB" id="9789238at2"/>
<dbReference type="SUPFAM" id="SSF55874">
    <property type="entry name" value="ATPase domain of HSP90 chaperone/DNA topoisomerase II/histidine kinase"/>
    <property type="match status" value="1"/>
</dbReference>
<organism evidence="10 11">
    <name type="scientific">Bosea psychrotolerans</name>
    <dbReference type="NCBI Taxonomy" id="1871628"/>
    <lineage>
        <taxon>Bacteria</taxon>
        <taxon>Pseudomonadati</taxon>
        <taxon>Pseudomonadota</taxon>
        <taxon>Alphaproteobacteria</taxon>
        <taxon>Hyphomicrobiales</taxon>
        <taxon>Boseaceae</taxon>
        <taxon>Bosea</taxon>
    </lineage>
</organism>
<dbReference type="InterPro" id="IPR036097">
    <property type="entry name" value="HisK_dim/P_sf"/>
</dbReference>
<feature type="transmembrane region" description="Helical" evidence="6">
    <location>
        <begin position="12"/>
        <end position="44"/>
    </location>
</feature>
<dbReference type="EMBL" id="PQFZ01000005">
    <property type="protein sequence ID" value="POR52695.1"/>
    <property type="molecule type" value="Genomic_DNA"/>
</dbReference>
<evidence type="ECO:0000256" key="1">
    <source>
        <dbReference type="ARBA" id="ARBA00000085"/>
    </source>
</evidence>